<dbReference type="CDD" id="cd18828">
    <property type="entry name" value="GH43_BT3675-like"/>
    <property type="match status" value="1"/>
</dbReference>
<organism evidence="9 10">
    <name type="scientific">Microdochium bolleyi</name>
    <dbReference type="NCBI Taxonomy" id="196109"/>
    <lineage>
        <taxon>Eukaryota</taxon>
        <taxon>Fungi</taxon>
        <taxon>Dikarya</taxon>
        <taxon>Ascomycota</taxon>
        <taxon>Pezizomycotina</taxon>
        <taxon>Sordariomycetes</taxon>
        <taxon>Xylariomycetidae</taxon>
        <taxon>Xylariales</taxon>
        <taxon>Microdochiaceae</taxon>
        <taxon>Microdochium</taxon>
    </lineage>
</organism>
<evidence type="ECO:0000256" key="1">
    <source>
        <dbReference type="ARBA" id="ARBA00009865"/>
    </source>
</evidence>
<accession>A0A136IUW5</accession>
<evidence type="ECO:0000256" key="4">
    <source>
        <dbReference type="ARBA" id="ARBA00023295"/>
    </source>
</evidence>
<dbReference type="InterPro" id="IPR052176">
    <property type="entry name" value="Glycosyl_Hydrlase_43_Enz"/>
</dbReference>
<keyword evidence="10" id="KW-1185">Reference proteome</keyword>
<name>A0A136IUW5_9PEZI</name>
<keyword evidence="2 7" id="KW-0378">Hydrolase</keyword>
<evidence type="ECO:0000256" key="5">
    <source>
        <dbReference type="PIRSR" id="PIRSR606710-1"/>
    </source>
</evidence>
<keyword evidence="4 7" id="KW-0326">Glycosidase</keyword>
<reference evidence="10" key="1">
    <citation type="submission" date="2016-02" db="EMBL/GenBank/DDBJ databases">
        <title>Draft genome sequence of Microdochium bolleyi, a fungal endophyte of beachgrass.</title>
        <authorList>
            <consortium name="DOE Joint Genome Institute"/>
            <person name="David A.S."/>
            <person name="May G."/>
            <person name="Haridas S."/>
            <person name="Lim J."/>
            <person name="Wang M."/>
            <person name="Labutti K."/>
            <person name="Lipzen A."/>
            <person name="Barry K."/>
            <person name="Grigoriev I.V."/>
        </authorList>
    </citation>
    <scope>NUCLEOTIDE SEQUENCE [LARGE SCALE GENOMIC DNA]</scope>
    <source>
        <strain evidence="10">J235TASD1</strain>
    </source>
</reference>
<feature type="active site" description="Proton donor" evidence="5">
    <location>
        <position position="211"/>
    </location>
</feature>
<protein>
    <submittedName>
        <fullName evidence="9">Glycosyl hydrolase</fullName>
    </submittedName>
</protein>
<dbReference type="STRING" id="196109.A0A136IUW5"/>
<evidence type="ECO:0000313" key="9">
    <source>
        <dbReference type="EMBL" id="KXJ88707.1"/>
    </source>
</evidence>
<feature type="site" description="Important for catalytic activity, responsible for pKa modulation of the active site Glu and correct orientation of both the proton donor and substrate" evidence="6">
    <location>
        <position position="162"/>
    </location>
</feature>
<dbReference type="InterPro" id="IPR006710">
    <property type="entry name" value="Glyco_hydro_43"/>
</dbReference>
<keyword evidence="3" id="KW-0119">Carbohydrate metabolism</keyword>
<dbReference type="AlphaFoldDB" id="A0A136IUW5"/>
<dbReference type="GO" id="GO:0005975">
    <property type="term" value="P:carbohydrate metabolic process"/>
    <property type="evidence" value="ECO:0007669"/>
    <property type="project" value="InterPro"/>
</dbReference>
<sequence length="331" mass="36735">MHTKLTSSLAVLAINLLSFTSAAPHALQKRVSPVLAGFNADPEIAVFGDTYYLYPTNDGENWEGKSFYVWKSKNLVDWTKSAQPILTLDGNNVPWSDGKAWAPAMIERDGKYYFYHSGSRKSAPGELAIGAAVASSPEGPFTAQQTAMIRNDERVTAIVAIDPMAFRDPLSGRWYLLWGNGRALIAELNDDMVSLKWDTAREMTGLDGYFEAPWIFFRKGLYHMTWSIDDTRNPTYHVAYATSTSLNGPWTNHGTLLERDESKGIRGTGHQSFVNVPGTDDYYIAYHRFAVPNGDGKHRETTIDRVVFDAGTGVMKKVVPTLEGVPPQTIS</sequence>
<feature type="chain" id="PRO_5007293145" evidence="8">
    <location>
        <begin position="23"/>
        <end position="331"/>
    </location>
</feature>
<evidence type="ECO:0000256" key="8">
    <source>
        <dbReference type="SAM" id="SignalP"/>
    </source>
</evidence>
<proteinExistence type="inferred from homology"/>
<evidence type="ECO:0000256" key="2">
    <source>
        <dbReference type="ARBA" id="ARBA00022801"/>
    </source>
</evidence>
<dbReference type="EMBL" id="KQ964257">
    <property type="protein sequence ID" value="KXJ88707.1"/>
    <property type="molecule type" value="Genomic_DNA"/>
</dbReference>
<dbReference type="SUPFAM" id="SSF75005">
    <property type="entry name" value="Arabinanase/levansucrase/invertase"/>
    <property type="match status" value="1"/>
</dbReference>
<dbReference type="Pfam" id="PF04616">
    <property type="entry name" value="Glyco_hydro_43"/>
    <property type="match status" value="1"/>
</dbReference>
<dbReference type="GO" id="GO:0004553">
    <property type="term" value="F:hydrolase activity, hydrolyzing O-glycosyl compounds"/>
    <property type="evidence" value="ECO:0007669"/>
    <property type="project" value="InterPro"/>
</dbReference>
<keyword evidence="8" id="KW-0732">Signal</keyword>
<evidence type="ECO:0000256" key="7">
    <source>
        <dbReference type="RuleBase" id="RU361187"/>
    </source>
</evidence>
<comment type="similarity">
    <text evidence="1 7">Belongs to the glycosyl hydrolase 43 family.</text>
</comment>
<gene>
    <name evidence="9" type="ORF">Micbo1qcDRAFT_213809</name>
</gene>
<dbReference type="Proteomes" id="UP000070501">
    <property type="component" value="Unassembled WGS sequence"/>
</dbReference>
<dbReference type="Gene3D" id="2.115.10.20">
    <property type="entry name" value="Glycosyl hydrolase domain, family 43"/>
    <property type="match status" value="1"/>
</dbReference>
<feature type="active site" description="Proton acceptor" evidence="5">
    <location>
        <position position="41"/>
    </location>
</feature>
<evidence type="ECO:0000313" key="10">
    <source>
        <dbReference type="Proteomes" id="UP000070501"/>
    </source>
</evidence>
<dbReference type="OrthoDB" id="19657at2759"/>
<dbReference type="PANTHER" id="PTHR43772:SF2">
    <property type="entry name" value="PUTATIVE (AFU_ORTHOLOGUE AFUA_2G04480)-RELATED"/>
    <property type="match status" value="1"/>
</dbReference>
<evidence type="ECO:0000256" key="6">
    <source>
        <dbReference type="PIRSR" id="PIRSR606710-2"/>
    </source>
</evidence>
<feature type="signal peptide" evidence="8">
    <location>
        <begin position="1"/>
        <end position="22"/>
    </location>
</feature>
<dbReference type="InParanoid" id="A0A136IUW5"/>
<dbReference type="PANTHER" id="PTHR43772">
    <property type="entry name" value="ENDO-1,4-BETA-XYLANASE"/>
    <property type="match status" value="1"/>
</dbReference>
<evidence type="ECO:0000256" key="3">
    <source>
        <dbReference type="ARBA" id="ARBA00023277"/>
    </source>
</evidence>
<dbReference type="InterPro" id="IPR023296">
    <property type="entry name" value="Glyco_hydro_beta-prop_sf"/>
</dbReference>